<dbReference type="Proteomes" id="UP001597055">
    <property type="component" value="Unassembled WGS sequence"/>
</dbReference>
<accession>A0ABW3AIB1</accession>
<dbReference type="EMBL" id="JBHTII010000001">
    <property type="protein sequence ID" value="MFD0790688.1"/>
    <property type="molecule type" value="Genomic_DNA"/>
</dbReference>
<dbReference type="InterPro" id="IPR041657">
    <property type="entry name" value="HTH_17"/>
</dbReference>
<organism evidence="2 3">
    <name type="scientific">Microbacterium insulae</name>
    <dbReference type="NCBI Taxonomy" id="483014"/>
    <lineage>
        <taxon>Bacteria</taxon>
        <taxon>Bacillati</taxon>
        <taxon>Actinomycetota</taxon>
        <taxon>Actinomycetes</taxon>
        <taxon>Micrococcales</taxon>
        <taxon>Microbacteriaceae</taxon>
        <taxon>Microbacterium</taxon>
    </lineage>
</organism>
<dbReference type="Pfam" id="PF12728">
    <property type="entry name" value="HTH_17"/>
    <property type="match status" value="1"/>
</dbReference>
<keyword evidence="3" id="KW-1185">Reference proteome</keyword>
<evidence type="ECO:0000259" key="1">
    <source>
        <dbReference type="Pfam" id="PF12728"/>
    </source>
</evidence>
<sequence length="74" mass="8255">MGATDDEDWLSIDEAAAVAHLSRSSLAQLRYRGGGPTYYRLSGKTILYRRSQLIAWMDGCAHDRTGHPLTAQQF</sequence>
<evidence type="ECO:0000313" key="2">
    <source>
        <dbReference type="EMBL" id="MFD0790688.1"/>
    </source>
</evidence>
<comment type="caution">
    <text evidence="2">The sequence shown here is derived from an EMBL/GenBank/DDBJ whole genome shotgun (WGS) entry which is preliminary data.</text>
</comment>
<dbReference type="RefSeq" id="WP_204978504.1">
    <property type="nucleotide sequence ID" value="NZ_JBHTII010000001.1"/>
</dbReference>
<evidence type="ECO:0000313" key="3">
    <source>
        <dbReference type="Proteomes" id="UP001597055"/>
    </source>
</evidence>
<dbReference type="InterPro" id="IPR009061">
    <property type="entry name" value="DNA-bd_dom_put_sf"/>
</dbReference>
<feature type="domain" description="Helix-turn-helix" evidence="1">
    <location>
        <begin position="9"/>
        <end position="60"/>
    </location>
</feature>
<name>A0ABW3AIB1_9MICO</name>
<dbReference type="SUPFAM" id="SSF46955">
    <property type="entry name" value="Putative DNA-binding domain"/>
    <property type="match status" value="1"/>
</dbReference>
<protein>
    <submittedName>
        <fullName evidence="2">Helix-turn-helix transcriptional regulator</fullName>
    </submittedName>
</protein>
<proteinExistence type="predicted"/>
<gene>
    <name evidence="2" type="ORF">ACFQ0P_09765</name>
</gene>
<reference evidence="3" key="1">
    <citation type="journal article" date="2019" name="Int. J. Syst. Evol. Microbiol.">
        <title>The Global Catalogue of Microorganisms (GCM) 10K type strain sequencing project: providing services to taxonomists for standard genome sequencing and annotation.</title>
        <authorList>
            <consortium name="The Broad Institute Genomics Platform"/>
            <consortium name="The Broad Institute Genome Sequencing Center for Infectious Disease"/>
            <person name="Wu L."/>
            <person name="Ma J."/>
        </authorList>
    </citation>
    <scope>NUCLEOTIDE SEQUENCE [LARGE SCALE GENOMIC DNA]</scope>
    <source>
        <strain evidence="3">CCUG 54523</strain>
    </source>
</reference>